<protein>
    <recommendedName>
        <fullName evidence="4">Type 4 fimbrial biogenesis protein PilX N-terminal domain-containing protein</fullName>
    </recommendedName>
</protein>
<keyword evidence="3" id="KW-1185">Reference proteome</keyword>
<dbReference type="EMBL" id="PRDG01000006">
    <property type="protein sequence ID" value="MBP2624183.1"/>
    <property type="molecule type" value="Genomic_DNA"/>
</dbReference>
<dbReference type="RefSeq" id="WP_209628938.1">
    <property type="nucleotide sequence ID" value="NZ_PRDG01000006.1"/>
</dbReference>
<feature type="transmembrane region" description="Helical" evidence="1">
    <location>
        <begin position="12"/>
        <end position="32"/>
    </location>
</feature>
<sequence length="164" mass="17920">MKDKKHKGATLPMVIIAIVLLTAAIGITASVLNTSYGQTQRMYNFLTAKYNAVSGSQLALGAYFEGNGKSSDLYSEFSKRAERKTSNSNKVLAAHQFKYGGQAEIEMSGEFLDGSTDRDDYYITITSRAKVANSNDYYVHTVVFNWATSGIRSESGGLESGTKR</sequence>
<evidence type="ECO:0000256" key="1">
    <source>
        <dbReference type="SAM" id="Phobius"/>
    </source>
</evidence>
<evidence type="ECO:0008006" key="4">
    <source>
        <dbReference type="Google" id="ProtNLM"/>
    </source>
</evidence>
<organism evidence="2 3">
    <name type="scientific">Streptococcus oricebi</name>
    <dbReference type="NCBI Taxonomy" id="1547447"/>
    <lineage>
        <taxon>Bacteria</taxon>
        <taxon>Bacillati</taxon>
        <taxon>Bacillota</taxon>
        <taxon>Bacilli</taxon>
        <taxon>Lactobacillales</taxon>
        <taxon>Streptococcaceae</taxon>
        <taxon>Streptococcus</taxon>
    </lineage>
</organism>
<name>A0ABS5B6Q0_9STRE</name>
<evidence type="ECO:0000313" key="2">
    <source>
        <dbReference type="EMBL" id="MBP2624183.1"/>
    </source>
</evidence>
<accession>A0ABS5B6Q0</accession>
<keyword evidence="1" id="KW-0812">Transmembrane</keyword>
<keyword evidence="1" id="KW-0472">Membrane</keyword>
<evidence type="ECO:0000313" key="3">
    <source>
        <dbReference type="Proteomes" id="UP001519296"/>
    </source>
</evidence>
<gene>
    <name evidence="2" type="ORF">C4K46_09570</name>
</gene>
<dbReference type="Proteomes" id="UP001519296">
    <property type="component" value="Unassembled WGS sequence"/>
</dbReference>
<comment type="caution">
    <text evidence="2">The sequence shown here is derived from an EMBL/GenBank/DDBJ whole genome shotgun (WGS) entry which is preliminary data.</text>
</comment>
<reference evidence="2 3" key="1">
    <citation type="submission" date="2018-02" db="EMBL/GenBank/DDBJ databases">
        <title>Draft genome sequence of Streptococcus oricebi CCUG 70868T type strain.</title>
        <authorList>
            <person name="Mendez V."/>
            <person name="Salva-Serra F."/>
            <person name="Jaen-Luchoro D."/>
            <person name="Gonzales-Siles L."/>
            <person name="Karlsson R."/>
            <person name="Engstrom-Jakobsson H."/>
            <person name="Busquets A."/>
            <person name="Gomila M."/>
            <person name="Pineiro-Iglesias B."/>
            <person name="Bennasar-Figueras A."/>
            <person name="Seeger M."/>
            <person name="Moore E."/>
        </authorList>
    </citation>
    <scope>NUCLEOTIDE SEQUENCE [LARGE SCALE GENOMIC DNA]</scope>
    <source>
        <strain evidence="2 3">CCUG 70868</strain>
    </source>
</reference>
<proteinExistence type="predicted"/>
<keyword evidence="1" id="KW-1133">Transmembrane helix</keyword>